<sequence length="686" mass="78646">MNRSLTNIYRFFFSYDFTIGLYKGIGVFLPVFIVYLLGGETKNLITVGYASLTIGIADQIGSFKHKRNELLITLVGTLLITIYFAQFMGTMPFLFIISLSIVVFFSNFMSCFGPKAGTIGFTFIFIAMITGRNTYNVTEYIIDFSIGAIFYVIYALLFSKVFANYIIRQTLSSCYVHLARYLQAISECYRQNSDLEKSFANLIETQTTLIAGFQQTRDLLYRTTNKADIKIQKMAGELTLLTDVYDRMVAPFQDFTTIRQSYENSDIQIFLRDLYRKAANNLEEMSLHTLGGGEMIRRLGFKAELRALEFELEILKNTELDEAASEAYGVLAAHYRKAWVMNRQLDKVRELLLGQTEIPTLGDHFKKHISHSHWSWNIVKENLTLSSDFMRFSIRTAVAMFATLSFISLVLDQKQILAHSFWIAFTLVTLMRPGFSITRERSQARIIGTVLGCIIVGIIVSFEPSLSYIVMYIMVSIILSNALVNLDYKLCVMFVTIYVLLTLNMTDDLSGASIAIERVIDTAVAAVIAIFFTIYFLPSWEKREAPRLAERIRYHIYDVLETLEAVWIKKSVEPSEFYIKLKDTQSLIIQLSNSLTRMQKEPQKFHGDFHYYNEFMIRQQSVLSQLAILGYSLEQLHKDPSSIPEFSELIMLTKLRLDPTIPSSEKTKPFTGQELKPLIWMVEANT</sequence>
<accession>A0AB35BZ04</accession>
<dbReference type="AlphaFoldDB" id="A0AB35BZ04"/>
<dbReference type="InterPro" id="IPR049453">
    <property type="entry name" value="Memb_transporter_dom"/>
</dbReference>
<keyword evidence="5 7" id="KW-0472">Membrane</keyword>
<comment type="caution">
    <text evidence="10">The sequence shown here is derived from an EMBL/GenBank/DDBJ whole genome shotgun (WGS) entry which is preliminary data.</text>
</comment>
<protein>
    <submittedName>
        <fullName evidence="10">FUSC family protein</fullName>
    </submittedName>
</protein>
<dbReference type="GO" id="GO:0005886">
    <property type="term" value="C:plasma membrane"/>
    <property type="evidence" value="ECO:0007669"/>
    <property type="project" value="UniProtKB-SubCell"/>
</dbReference>
<feature type="transmembrane region" description="Helical" evidence="7">
    <location>
        <begin position="93"/>
        <end position="109"/>
    </location>
</feature>
<feature type="transmembrane region" description="Helical" evidence="7">
    <location>
        <begin position="141"/>
        <end position="163"/>
    </location>
</feature>
<reference evidence="10" key="1">
    <citation type="submission" date="2021-03" db="EMBL/GenBank/DDBJ databases">
        <title>Identification and antibiotic profiling of Wohlfahrtiimonas chitiniclastica, an underestimated human pathogen.</title>
        <authorList>
            <person name="Kopf A."/>
            <person name="Bunk B."/>
            <person name="Coldewey S."/>
            <person name="Gunzer F."/>
            <person name="Riedel T."/>
            <person name="Schroettner P."/>
        </authorList>
    </citation>
    <scope>NUCLEOTIDE SEQUENCE</scope>
    <source>
        <strain evidence="10">DSM 100917</strain>
    </source>
</reference>
<dbReference type="InterPro" id="IPR032692">
    <property type="entry name" value="YccS_N"/>
</dbReference>
<feature type="domain" description="Integral membrane bound transporter" evidence="9">
    <location>
        <begin position="406"/>
        <end position="532"/>
    </location>
</feature>
<dbReference type="PANTHER" id="PTHR30509:SF9">
    <property type="entry name" value="MULTIDRUG RESISTANCE PROTEIN MDTO"/>
    <property type="match status" value="1"/>
</dbReference>
<comment type="similarity">
    <text evidence="6">Belongs to the YccS/YhfK family.</text>
</comment>
<organism evidence="10 11">
    <name type="scientific">Wohlfahrtiimonas chitiniclastica</name>
    <dbReference type="NCBI Taxonomy" id="400946"/>
    <lineage>
        <taxon>Bacteria</taxon>
        <taxon>Pseudomonadati</taxon>
        <taxon>Pseudomonadota</taxon>
        <taxon>Gammaproteobacteria</taxon>
        <taxon>Cardiobacteriales</taxon>
        <taxon>Ignatzschineriaceae</taxon>
        <taxon>Wohlfahrtiimonas</taxon>
    </lineage>
</organism>
<comment type="subcellular location">
    <subcellularLocation>
        <location evidence="1">Cell membrane</location>
        <topology evidence="1">Multi-pass membrane protein</topology>
    </subcellularLocation>
</comment>
<feature type="transmembrane region" description="Helical" evidence="7">
    <location>
        <begin position="490"/>
        <end position="506"/>
    </location>
</feature>
<feature type="transmembrane region" description="Helical" evidence="7">
    <location>
        <begin position="518"/>
        <end position="537"/>
    </location>
</feature>
<evidence type="ECO:0000313" key="11">
    <source>
        <dbReference type="Proteomes" id="UP000680020"/>
    </source>
</evidence>
<dbReference type="Pfam" id="PF12805">
    <property type="entry name" value="FUSC-like"/>
    <property type="match status" value="1"/>
</dbReference>
<feature type="transmembrane region" description="Helical" evidence="7">
    <location>
        <begin position="44"/>
        <end position="63"/>
    </location>
</feature>
<evidence type="ECO:0000259" key="9">
    <source>
        <dbReference type="Pfam" id="PF13515"/>
    </source>
</evidence>
<evidence type="ECO:0000256" key="2">
    <source>
        <dbReference type="ARBA" id="ARBA00022475"/>
    </source>
</evidence>
<evidence type="ECO:0000259" key="8">
    <source>
        <dbReference type="Pfam" id="PF12805"/>
    </source>
</evidence>
<evidence type="ECO:0000256" key="7">
    <source>
        <dbReference type="SAM" id="Phobius"/>
    </source>
</evidence>
<feature type="transmembrane region" description="Helical" evidence="7">
    <location>
        <begin position="416"/>
        <end position="435"/>
    </location>
</feature>
<feature type="domain" description="Integral membrane protein YccS N-terminal" evidence="8">
    <location>
        <begin position="70"/>
        <end position="345"/>
    </location>
</feature>
<dbReference type="Proteomes" id="UP000680020">
    <property type="component" value="Unassembled WGS sequence"/>
</dbReference>
<feature type="transmembrane region" description="Helical" evidence="7">
    <location>
        <begin position="12"/>
        <end position="38"/>
    </location>
</feature>
<dbReference type="RefSeq" id="WP_213403249.1">
    <property type="nucleotide sequence ID" value="NZ_JAGIBT010000001.1"/>
</dbReference>
<keyword evidence="3 7" id="KW-0812">Transmembrane</keyword>
<name>A0AB35BZ04_9GAMM</name>
<keyword evidence="4 7" id="KW-1133">Transmembrane helix</keyword>
<dbReference type="EMBL" id="JAGIBU010000001">
    <property type="protein sequence ID" value="MBS7823725.1"/>
    <property type="molecule type" value="Genomic_DNA"/>
</dbReference>
<evidence type="ECO:0000256" key="1">
    <source>
        <dbReference type="ARBA" id="ARBA00004651"/>
    </source>
</evidence>
<keyword evidence="2" id="KW-1003">Cell membrane</keyword>
<feature type="transmembrane region" description="Helical" evidence="7">
    <location>
        <begin position="116"/>
        <end position="135"/>
    </location>
</feature>
<dbReference type="Pfam" id="PF13515">
    <property type="entry name" value="FUSC_2"/>
    <property type="match status" value="1"/>
</dbReference>
<evidence type="ECO:0000256" key="5">
    <source>
        <dbReference type="ARBA" id="ARBA00023136"/>
    </source>
</evidence>
<proteinExistence type="inferred from homology"/>
<feature type="transmembrane region" description="Helical" evidence="7">
    <location>
        <begin position="392"/>
        <end position="410"/>
    </location>
</feature>
<evidence type="ECO:0000256" key="6">
    <source>
        <dbReference type="ARBA" id="ARBA00043993"/>
    </source>
</evidence>
<gene>
    <name evidence="10" type="ORF">J7561_00725</name>
</gene>
<evidence type="ECO:0000256" key="3">
    <source>
        <dbReference type="ARBA" id="ARBA00022692"/>
    </source>
</evidence>
<evidence type="ECO:0000256" key="4">
    <source>
        <dbReference type="ARBA" id="ARBA00022989"/>
    </source>
</evidence>
<evidence type="ECO:0000313" key="10">
    <source>
        <dbReference type="EMBL" id="MBS7823725.1"/>
    </source>
</evidence>
<dbReference type="PANTHER" id="PTHR30509">
    <property type="entry name" value="P-HYDROXYBENZOIC ACID EFFLUX PUMP SUBUNIT-RELATED"/>
    <property type="match status" value="1"/>
</dbReference>